<organism evidence="1 2">
    <name type="scientific">Vallitalea maricola</name>
    <dbReference type="NCBI Taxonomy" id="3074433"/>
    <lineage>
        <taxon>Bacteria</taxon>
        <taxon>Bacillati</taxon>
        <taxon>Bacillota</taxon>
        <taxon>Clostridia</taxon>
        <taxon>Lachnospirales</taxon>
        <taxon>Vallitaleaceae</taxon>
        <taxon>Vallitalea</taxon>
    </lineage>
</organism>
<name>A0ACB5UFW4_9FIRM</name>
<dbReference type="EMBL" id="BTPU01000009">
    <property type="protein sequence ID" value="GMQ61480.1"/>
    <property type="molecule type" value="Genomic_DNA"/>
</dbReference>
<reference evidence="1" key="1">
    <citation type="submission" date="2023-09" db="EMBL/GenBank/DDBJ databases">
        <title>Vallitalea sediminicola and Vallitalea maricola sp. nov., anaerobic bacteria isolated from marine sediment.</title>
        <authorList>
            <person name="Hirano S."/>
            <person name="Maeda A."/>
            <person name="Terahara T."/>
            <person name="Mori K."/>
            <person name="Hamada M."/>
            <person name="Matsumoto R."/>
            <person name="Kobayashi T."/>
        </authorList>
    </citation>
    <scope>NUCLEOTIDE SEQUENCE</scope>
    <source>
        <strain evidence="1">AN17-2</strain>
    </source>
</reference>
<dbReference type="Proteomes" id="UP001374599">
    <property type="component" value="Unassembled WGS sequence"/>
</dbReference>
<accession>A0ACB5UFW4</accession>
<evidence type="ECO:0000313" key="1">
    <source>
        <dbReference type="EMBL" id="GMQ61480.1"/>
    </source>
</evidence>
<protein>
    <submittedName>
        <fullName evidence="1">HAMP domain-containing sensor histidine kinase</fullName>
    </submittedName>
</protein>
<gene>
    <name evidence="1" type="ORF">AN2V17_07090</name>
</gene>
<comment type="caution">
    <text evidence="1">The sequence shown here is derived from an EMBL/GenBank/DDBJ whole genome shotgun (WGS) entry which is preliminary data.</text>
</comment>
<keyword evidence="1" id="KW-0418">Kinase</keyword>
<sequence length="426" mass="47758">MFKQLKRKIVLINMITLSVVMLISFATIHCITYFNIQSQNKLRMESIVASTQRLMELSQNSGVISTQVFGEYLHGFGIVVDEAGQVVFDSSFGTIPSSNLEEVIGDIKKENKESGEVTLCGEKYKYMVSVVAATVKFDDSDTNINPKIESLYQFSFLNITDSNNTLVQLLVTFVIVGLTTLIIIFCISLYFAKQSTLPIEQSYSKQKQFIQDASHELKTPLATIRANLDAVNSNPEETVAMQKKWLSFISLEVERMTKLVCDLLYLARSEYGQSPTNNTKVDLSKLVDSTSASVEAVAFEKGIVFEIEKQADIFIIGDEEKILQVIKILFDNAIKYNKVSGVVRIQLTQDKSNVFLCVSNTGEGIAKEHIPKIFDRFYRVDESREHDGSYGLGLSIAKNIIENMSGEITVHSILGEQTTFTVKFKK</sequence>
<keyword evidence="2" id="KW-1185">Reference proteome</keyword>
<keyword evidence="1" id="KW-0808">Transferase</keyword>
<proteinExistence type="predicted"/>
<evidence type="ECO:0000313" key="2">
    <source>
        <dbReference type="Proteomes" id="UP001374599"/>
    </source>
</evidence>